<keyword evidence="3" id="KW-1185">Reference proteome</keyword>
<feature type="region of interest" description="Disordered" evidence="1">
    <location>
        <begin position="1"/>
        <end position="30"/>
    </location>
</feature>
<sequence>MPALAMSPVISGTSSGTPSDEDFVSGSSADDQSYIDRLTVDISAFGLGSGVTNGFTLFGAPQRQKQSQQHQSVEQQKCSSDSGLSSSEFEHANDMLNSEFP</sequence>
<accession>A0A0N4VHN0</accession>
<organism evidence="4">
    <name type="scientific">Enterobius vermicularis</name>
    <name type="common">Human pinworm</name>
    <dbReference type="NCBI Taxonomy" id="51028"/>
    <lineage>
        <taxon>Eukaryota</taxon>
        <taxon>Metazoa</taxon>
        <taxon>Ecdysozoa</taxon>
        <taxon>Nematoda</taxon>
        <taxon>Chromadorea</taxon>
        <taxon>Rhabditida</taxon>
        <taxon>Spirurina</taxon>
        <taxon>Oxyuridomorpha</taxon>
        <taxon>Oxyuroidea</taxon>
        <taxon>Oxyuridae</taxon>
        <taxon>Enterobius</taxon>
    </lineage>
</organism>
<name>A0A0N4VHN0_ENTVE</name>
<evidence type="ECO:0000313" key="2">
    <source>
        <dbReference type="EMBL" id="VDD94927.1"/>
    </source>
</evidence>
<dbReference type="WBParaSite" id="EVEC_0001033101-mRNA-1">
    <property type="protein sequence ID" value="EVEC_0001033101-mRNA-1"/>
    <property type="gene ID" value="EVEC_0001033101"/>
</dbReference>
<evidence type="ECO:0000313" key="3">
    <source>
        <dbReference type="Proteomes" id="UP000274131"/>
    </source>
</evidence>
<feature type="region of interest" description="Disordered" evidence="1">
    <location>
        <begin position="61"/>
        <end position="101"/>
    </location>
</feature>
<dbReference type="Proteomes" id="UP000274131">
    <property type="component" value="Unassembled WGS sequence"/>
</dbReference>
<dbReference type="EMBL" id="UXUI01010222">
    <property type="protein sequence ID" value="VDD94927.1"/>
    <property type="molecule type" value="Genomic_DNA"/>
</dbReference>
<evidence type="ECO:0000313" key="4">
    <source>
        <dbReference type="WBParaSite" id="EVEC_0001033101-mRNA-1"/>
    </source>
</evidence>
<dbReference type="AlphaFoldDB" id="A0A0N4VHN0"/>
<protein>
    <submittedName>
        <fullName evidence="2 4">Uncharacterized protein</fullName>
    </submittedName>
</protein>
<evidence type="ECO:0000256" key="1">
    <source>
        <dbReference type="SAM" id="MobiDB-lite"/>
    </source>
</evidence>
<gene>
    <name evidence="2" type="ORF">EVEC_LOCUS9678</name>
</gene>
<reference evidence="2 3" key="2">
    <citation type="submission" date="2018-10" db="EMBL/GenBank/DDBJ databases">
        <authorList>
            <consortium name="Pathogen Informatics"/>
        </authorList>
    </citation>
    <scope>NUCLEOTIDE SEQUENCE [LARGE SCALE GENOMIC DNA]</scope>
</reference>
<reference evidence="4" key="1">
    <citation type="submission" date="2017-02" db="UniProtKB">
        <authorList>
            <consortium name="WormBaseParasite"/>
        </authorList>
    </citation>
    <scope>IDENTIFICATION</scope>
</reference>
<proteinExistence type="predicted"/>
<feature type="compositionally biased region" description="Low complexity" evidence="1">
    <location>
        <begin position="62"/>
        <end position="87"/>
    </location>
</feature>